<protein>
    <submittedName>
        <fullName evidence="1">Uncharacterized protein</fullName>
    </submittedName>
</protein>
<reference evidence="1 2" key="1">
    <citation type="submission" date="2017-06" db="EMBL/GenBank/DDBJ databases">
        <title>Complete genome of Helicobacter apodemus.</title>
        <authorList>
            <person name="Cho S."/>
        </authorList>
    </citation>
    <scope>NUCLEOTIDE SEQUENCE [LARGE SCALE GENOMIC DNA]</scope>
    <source>
        <strain evidence="2">SNUVETPUB-15-01</strain>
    </source>
</reference>
<evidence type="ECO:0000313" key="2">
    <source>
        <dbReference type="Proteomes" id="UP000244890"/>
    </source>
</evidence>
<accession>A0A2U8FBD1</accession>
<dbReference type="RefSeq" id="WP_108910415.1">
    <property type="nucleotide sequence ID" value="NZ_CP021886.1"/>
</dbReference>
<dbReference type="AlphaFoldDB" id="A0A2U8FBD1"/>
<evidence type="ECO:0000313" key="1">
    <source>
        <dbReference type="EMBL" id="AWI33519.1"/>
    </source>
</evidence>
<dbReference type="EMBL" id="CP021886">
    <property type="protein sequence ID" value="AWI33519.1"/>
    <property type="molecule type" value="Genomic_DNA"/>
</dbReference>
<sequence>MENNLITHYADYYITSGVFNIFDDQELQWRNYILAEVHNINEKSYKGFSFNMLTDRVALEVKICIMPTLVIILKFVKNIFLKKLFYYTTILDLNG</sequence>
<dbReference type="KEGG" id="had:CDV25_01165"/>
<name>A0A2U8FBD1_9HELI</name>
<organism evidence="1 2">
    <name type="scientific">Helicobacter apodemus</name>
    <dbReference type="NCBI Taxonomy" id="135569"/>
    <lineage>
        <taxon>Bacteria</taxon>
        <taxon>Pseudomonadati</taxon>
        <taxon>Campylobacterota</taxon>
        <taxon>Epsilonproteobacteria</taxon>
        <taxon>Campylobacterales</taxon>
        <taxon>Helicobacteraceae</taxon>
        <taxon>Helicobacter</taxon>
    </lineage>
</organism>
<proteinExistence type="predicted"/>
<dbReference type="Proteomes" id="UP000244890">
    <property type="component" value="Chromosome"/>
</dbReference>
<dbReference type="OrthoDB" id="9791837at2"/>
<gene>
    <name evidence="1" type="ORF">CDV25_01165</name>
</gene>